<sequence length="158" mass="18104">MKHENFVEWLKRNELSLKCKPRTQRASYTEFFEGEFKGEKVPEFKRGEIYFAKLTNSAKTRPFLIYQNDYLNKACTEDIYHTVVVLPLSGQILGGDYRIFIKKRDLMSKDSEIVATAIGIISTGKIIFSKGLVTKLTENEMKKVDEAVMKVLGVNIAI</sequence>
<dbReference type="Gene3D" id="2.30.30.110">
    <property type="match status" value="1"/>
</dbReference>
<keyword evidence="2" id="KW-1185">Reference proteome</keyword>
<dbReference type="eggNOG" id="COG2337">
    <property type="taxonomic scope" value="Bacteria"/>
</dbReference>
<dbReference type="GO" id="GO:0003677">
    <property type="term" value="F:DNA binding"/>
    <property type="evidence" value="ECO:0007669"/>
    <property type="project" value="InterPro"/>
</dbReference>
<evidence type="ECO:0000313" key="1">
    <source>
        <dbReference type="EMBL" id="ACM92794.1"/>
    </source>
</evidence>
<reference evidence="1 2" key="1">
    <citation type="journal article" date="2009" name="PLoS Genet.">
        <title>Adaptations to submarine hydrothermal environments exemplified by the genome of Nautilia profundicola.</title>
        <authorList>
            <person name="Campbell B.J."/>
            <person name="Smith J.L."/>
            <person name="Hanson T.E."/>
            <person name="Klotz M.G."/>
            <person name="Stein L.Y."/>
            <person name="Lee C.K."/>
            <person name="Wu D."/>
            <person name="Robinson J.M."/>
            <person name="Khouri H.M."/>
            <person name="Eisen J.A."/>
            <person name="Cary S.C."/>
        </authorList>
    </citation>
    <scope>NUCLEOTIDE SEQUENCE [LARGE SCALE GENOMIC DNA]</scope>
    <source>
        <strain evidence="2">ATCC BAA-1463 / DSM 18972 / AmH</strain>
    </source>
</reference>
<dbReference type="InterPro" id="IPR011067">
    <property type="entry name" value="Plasmid_toxin/cell-grow_inhib"/>
</dbReference>
<dbReference type="EMBL" id="CP001279">
    <property type="protein sequence ID" value="ACM92794.1"/>
    <property type="molecule type" value="Genomic_DNA"/>
</dbReference>
<dbReference type="OrthoDB" id="9793906at2"/>
<organism evidence="1 2">
    <name type="scientific">Nautilia profundicola (strain ATCC BAA-1463 / DSM 18972 / AmH)</name>
    <dbReference type="NCBI Taxonomy" id="598659"/>
    <lineage>
        <taxon>Bacteria</taxon>
        <taxon>Pseudomonadati</taxon>
        <taxon>Campylobacterota</taxon>
        <taxon>Epsilonproteobacteria</taxon>
        <taxon>Nautiliales</taxon>
        <taxon>Nautiliaceae</taxon>
        <taxon>Nautilia</taxon>
    </lineage>
</organism>
<name>B9L7T9_NAUPA</name>
<dbReference type="InterPro" id="IPR003477">
    <property type="entry name" value="PemK-like"/>
</dbReference>
<dbReference type="KEGG" id="nam:NAMH_0273"/>
<dbReference type="STRING" id="598659.NAMH_0273"/>
<dbReference type="HOGENOM" id="CLU_1667514_0_0_7"/>
<dbReference type="SUPFAM" id="SSF50118">
    <property type="entry name" value="Cell growth inhibitor/plasmid maintenance toxic component"/>
    <property type="match status" value="1"/>
</dbReference>
<dbReference type="Pfam" id="PF02452">
    <property type="entry name" value="PemK_toxin"/>
    <property type="match status" value="1"/>
</dbReference>
<protein>
    <submittedName>
        <fullName evidence="1">Uncharacterized protein</fullName>
    </submittedName>
</protein>
<accession>B9L7T9</accession>
<proteinExistence type="predicted"/>
<dbReference type="RefSeq" id="WP_015901846.1">
    <property type="nucleotide sequence ID" value="NC_012115.1"/>
</dbReference>
<gene>
    <name evidence="1" type="ordered locus">NAMH_0273</name>
</gene>
<dbReference type="AlphaFoldDB" id="B9L7T9"/>
<dbReference type="Proteomes" id="UP000000448">
    <property type="component" value="Chromosome"/>
</dbReference>
<evidence type="ECO:0000313" key="2">
    <source>
        <dbReference type="Proteomes" id="UP000000448"/>
    </source>
</evidence>